<feature type="compositionally biased region" description="Low complexity" evidence="1">
    <location>
        <begin position="371"/>
        <end position="392"/>
    </location>
</feature>
<reference evidence="3 4" key="1">
    <citation type="submission" date="2024-02" db="EMBL/GenBank/DDBJ databases">
        <authorList>
            <person name="Chen Y."/>
            <person name="Shah S."/>
            <person name="Dougan E. K."/>
            <person name="Thang M."/>
            <person name="Chan C."/>
        </authorList>
    </citation>
    <scope>NUCLEOTIDE SEQUENCE [LARGE SCALE GENOMIC DNA]</scope>
</reference>
<gene>
    <name evidence="3" type="ORF">CCMP2556_LOCUS9183</name>
</gene>
<keyword evidence="2" id="KW-1133">Transmembrane helix</keyword>
<proteinExistence type="predicted"/>
<dbReference type="Proteomes" id="UP001642484">
    <property type="component" value="Unassembled WGS sequence"/>
</dbReference>
<dbReference type="EMBL" id="CAXAMN010004224">
    <property type="protein sequence ID" value="CAK9008271.1"/>
    <property type="molecule type" value="Genomic_DNA"/>
</dbReference>
<accession>A0ABP0J1P4</accession>
<sequence length="451" mass="49416">MHTNNLGLYLVIIGEGLIILAEHRVFQWHCSLDEAMGHLYQDFRSWTQATKVSCSHRRWRWKHLHTQNSDGVPTFPWLCAKAYNARVILAWLAVELSQGLQPMLMQRPGEAAGDFANRKQLWSIGIATVLTEEYPYYLTATQAQGLHDLGKLCLHMYHLAAAVAAMQGKLRWLVLPKLQGYAIQVCLITGQAVCIRCLLLLGCTGQVLSALDDDTVLGQQHLFSVKWRKSFNDGKVKYCGEAYTTDATLHISFGPLAKTAEKLISLPNPAILHGQGMVAPFWNATRSVLGFEDMHAYEETGEYASSAMVLDDDTVIVSSPFAFNSNLGKVTGQMMSEMWVRKEKEWKLKSTMMQFQAIEAKSPGPAKSAEGTTTQPQTSQPSSDTTGSDSGDVNNTISVSADTGNAVASEGHGTFLAGLTVLVVASVAAVMVRRARNRRAAAISGFESMLG</sequence>
<evidence type="ECO:0000256" key="1">
    <source>
        <dbReference type="SAM" id="MobiDB-lite"/>
    </source>
</evidence>
<organism evidence="3 4">
    <name type="scientific">Durusdinium trenchii</name>
    <dbReference type="NCBI Taxonomy" id="1381693"/>
    <lineage>
        <taxon>Eukaryota</taxon>
        <taxon>Sar</taxon>
        <taxon>Alveolata</taxon>
        <taxon>Dinophyceae</taxon>
        <taxon>Suessiales</taxon>
        <taxon>Symbiodiniaceae</taxon>
        <taxon>Durusdinium</taxon>
    </lineage>
</organism>
<comment type="caution">
    <text evidence="3">The sequence shown here is derived from an EMBL/GenBank/DDBJ whole genome shotgun (WGS) entry which is preliminary data.</text>
</comment>
<feature type="transmembrane region" description="Helical" evidence="2">
    <location>
        <begin position="413"/>
        <end position="432"/>
    </location>
</feature>
<evidence type="ECO:0000256" key="2">
    <source>
        <dbReference type="SAM" id="Phobius"/>
    </source>
</evidence>
<keyword evidence="2" id="KW-0472">Membrane</keyword>
<protein>
    <submittedName>
        <fullName evidence="3">Uncharacterized protein</fullName>
    </submittedName>
</protein>
<name>A0ABP0J1P4_9DINO</name>
<keyword evidence="2" id="KW-0812">Transmembrane</keyword>
<evidence type="ECO:0000313" key="3">
    <source>
        <dbReference type="EMBL" id="CAK9008271.1"/>
    </source>
</evidence>
<feature type="region of interest" description="Disordered" evidence="1">
    <location>
        <begin position="360"/>
        <end position="397"/>
    </location>
</feature>
<evidence type="ECO:0000313" key="4">
    <source>
        <dbReference type="Proteomes" id="UP001642484"/>
    </source>
</evidence>
<keyword evidence="4" id="KW-1185">Reference proteome</keyword>